<comment type="caution">
    <text evidence="2">The sequence shown here is derived from an EMBL/GenBank/DDBJ whole genome shotgun (WGS) entry which is preliminary data.</text>
</comment>
<reference evidence="2" key="1">
    <citation type="journal article" date="2014" name="Int. J. Syst. Evol. Microbiol.">
        <title>Complete genome sequence of Corynebacterium casei LMG S-19264T (=DSM 44701T), isolated from a smear-ripened cheese.</title>
        <authorList>
            <consortium name="US DOE Joint Genome Institute (JGI-PGF)"/>
            <person name="Walter F."/>
            <person name="Albersmeier A."/>
            <person name="Kalinowski J."/>
            <person name="Ruckert C."/>
        </authorList>
    </citation>
    <scope>NUCLEOTIDE SEQUENCE</scope>
    <source>
        <strain evidence="2">JCM 4790</strain>
    </source>
</reference>
<feature type="compositionally biased region" description="Low complexity" evidence="1">
    <location>
        <begin position="51"/>
        <end position="68"/>
    </location>
</feature>
<evidence type="ECO:0000313" key="2">
    <source>
        <dbReference type="EMBL" id="GGX93631.1"/>
    </source>
</evidence>
<evidence type="ECO:0000313" key="3">
    <source>
        <dbReference type="Proteomes" id="UP000619244"/>
    </source>
</evidence>
<feature type="region of interest" description="Disordered" evidence="1">
    <location>
        <begin position="37"/>
        <end position="74"/>
    </location>
</feature>
<dbReference type="EMBL" id="BMVU01000032">
    <property type="protein sequence ID" value="GGX93631.1"/>
    <property type="molecule type" value="Genomic_DNA"/>
</dbReference>
<accession>A0A918NSZ7</accession>
<organism evidence="2 3">
    <name type="scientific">Streptomyces minutiscleroticus</name>
    <dbReference type="NCBI Taxonomy" id="68238"/>
    <lineage>
        <taxon>Bacteria</taxon>
        <taxon>Bacillati</taxon>
        <taxon>Actinomycetota</taxon>
        <taxon>Actinomycetes</taxon>
        <taxon>Kitasatosporales</taxon>
        <taxon>Streptomycetaceae</taxon>
        <taxon>Streptomyces</taxon>
    </lineage>
</organism>
<sequence>MTPSRTKINQISVTRVPRPGILARAYGGWALFVRRVGRRGPGRRDDGGDGTTEATGRRAAGRWRSGPAGDRRHRKRAVAAAAATRFRARSPFLVLAPTPA</sequence>
<gene>
    <name evidence="2" type="ORF">GCM10010358_54320</name>
</gene>
<name>A0A918NSZ7_9ACTN</name>
<reference evidence="2" key="2">
    <citation type="submission" date="2020-09" db="EMBL/GenBank/DDBJ databases">
        <authorList>
            <person name="Sun Q."/>
            <person name="Ohkuma M."/>
        </authorList>
    </citation>
    <scope>NUCLEOTIDE SEQUENCE</scope>
    <source>
        <strain evidence="2">JCM 4790</strain>
    </source>
</reference>
<dbReference type="AlphaFoldDB" id="A0A918NSZ7"/>
<protein>
    <submittedName>
        <fullName evidence="2">Uncharacterized protein</fullName>
    </submittedName>
</protein>
<keyword evidence="3" id="KW-1185">Reference proteome</keyword>
<dbReference type="Proteomes" id="UP000619244">
    <property type="component" value="Unassembled WGS sequence"/>
</dbReference>
<evidence type="ECO:0000256" key="1">
    <source>
        <dbReference type="SAM" id="MobiDB-lite"/>
    </source>
</evidence>
<proteinExistence type="predicted"/>